<protein>
    <recommendedName>
        <fullName evidence="4">DUF3592 domain-containing protein</fullName>
    </recommendedName>
</protein>
<reference evidence="2 3" key="2">
    <citation type="journal article" date="2016" name="Appl. Microbiol. Biotechnol.">
        <title>Mutations improving production and secretion of extracellular lipase by Burkholderia glumae PG1.</title>
        <authorList>
            <person name="Knapp A."/>
            <person name="Voget S."/>
            <person name="Gao R."/>
            <person name="Zaburannyi N."/>
            <person name="Krysciak D."/>
            <person name="Breuer M."/>
            <person name="Hauer B."/>
            <person name="Streit W.R."/>
            <person name="Muller R."/>
            <person name="Daniel R."/>
            <person name="Jaeger K.E."/>
        </authorList>
    </citation>
    <scope>NUCLEOTIDE SEQUENCE [LARGE SCALE GENOMIC DNA]</scope>
    <source>
        <strain evidence="2 3">PG1</strain>
    </source>
</reference>
<accession>A0A0B6RZ32</accession>
<gene>
    <name evidence="2" type="ORF">BGL_1c29070</name>
</gene>
<dbReference type="RefSeq" id="WP_052498347.1">
    <property type="nucleotide sequence ID" value="NZ_BSTO01000004.1"/>
</dbReference>
<evidence type="ECO:0000313" key="3">
    <source>
        <dbReference type="Proteomes" id="UP000031838"/>
    </source>
</evidence>
<name>A0A0B6RZ32_BURPL</name>
<dbReference type="KEGG" id="bpla:bpln_1g28110"/>
<dbReference type="Proteomes" id="UP000031838">
    <property type="component" value="Chromosome 1"/>
</dbReference>
<dbReference type="AlphaFoldDB" id="A0A0B6RZ32"/>
<sequence>MRHPNYLLIAIGVILAIAAASSVYRTLEFSASSVVATGTVVRRLAGGHHPEIVFEGADGRRYRRAIGTWRSLAAGERVPVRYRADDPEGSAEIDFDADIWSLPVFLCLMAGLFLWNGVTGAPLRGR</sequence>
<dbReference type="EMBL" id="CP002580">
    <property type="protein sequence ID" value="AJK47384.1"/>
    <property type="molecule type" value="Genomic_DNA"/>
</dbReference>
<keyword evidence="1" id="KW-0812">Transmembrane</keyword>
<dbReference type="OrthoDB" id="9021134at2"/>
<keyword evidence="1" id="KW-1133">Transmembrane helix</keyword>
<reference evidence="3" key="1">
    <citation type="submission" date="2011-03" db="EMBL/GenBank/DDBJ databases">
        <authorList>
            <person name="Voget S."/>
            <person name="Streit W.R."/>
            <person name="Jaeger K.E."/>
            <person name="Daniel R."/>
        </authorList>
    </citation>
    <scope>NUCLEOTIDE SEQUENCE [LARGE SCALE GENOMIC DNA]</scope>
    <source>
        <strain evidence="3">PG1</strain>
    </source>
</reference>
<dbReference type="KEGG" id="bgp:BGL_1c29070"/>
<proteinExistence type="predicted"/>
<feature type="transmembrane region" description="Helical" evidence="1">
    <location>
        <begin position="99"/>
        <end position="118"/>
    </location>
</feature>
<organism evidence="2 3">
    <name type="scientific">Burkholderia plantarii</name>
    <dbReference type="NCBI Taxonomy" id="41899"/>
    <lineage>
        <taxon>Bacteria</taxon>
        <taxon>Pseudomonadati</taxon>
        <taxon>Pseudomonadota</taxon>
        <taxon>Betaproteobacteria</taxon>
        <taxon>Burkholderiales</taxon>
        <taxon>Burkholderiaceae</taxon>
        <taxon>Burkholderia</taxon>
    </lineage>
</organism>
<keyword evidence="3" id="KW-1185">Reference proteome</keyword>
<evidence type="ECO:0000313" key="2">
    <source>
        <dbReference type="EMBL" id="AJK47384.1"/>
    </source>
</evidence>
<evidence type="ECO:0000256" key="1">
    <source>
        <dbReference type="SAM" id="Phobius"/>
    </source>
</evidence>
<dbReference type="HOGENOM" id="CLU_1977374_0_0_4"/>
<evidence type="ECO:0008006" key="4">
    <source>
        <dbReference type="Google" id="ProtNLM"/>
    </source>
</evidence>
<keyword evidence="1" id="KW-0472">Membrane</keyword>